<reference evidence="16" key="1">
    <citation type="submission" date="2025-08" db="UniProtKB">
        <authorList>
            <consortium name="Ensembl"/>
        </authorList>
    </citation>
    <scope>IDENTIFICATION</scope>
</reference>
<protein>
    <submittedName>
        <fullName evidence="16">Uncharacterized protein</fullName>
    </submittedName>
</protein>
<evidence type="ECO:0000256" key="1">
    <source>
        <dbReference type="ARBA" id="ARBA00004496"/>
    </source>
</evidence>
<keyword evidence="8 10" id="KW-0408">Iron</keyword>
<dbReference type="GO" id="GO:0034440">
    <property type="term" value="P:lipid oxidation"/>
    <property type="evidence" value="ECO:0007669"/>
    <property type="project" value="InterPro"/>
</dbReference>
<dbReference type="InterPro" id="IPR036392">
    <property type="entry name" value="PLAT/LH2_dom_sf"/>
</dbReference>
<proteinExistence type="inferred from homology"/>
<dbReference type="SUPFAM" id="SSF48484">
    <property type="entry name" value="Lipoxigenase"/>
    <property type="match status" value="1"/>
</dbReference>
<name>A0A8D0LBW7_SPHPU</name>
<dbReference type="PRINTS" id="PR00467">
    <property type="entry name" value="MAMLPOXGNASE"/>
</dbReference>
<evidence type="ECO:0000256" key="4">
    <source>
        <dbReference type="ARBA" id="ARBA00022490"/>
    </source>
</evidence>
<dbReference type="FunFam" id="2.60.60.20:FF:000002">
    <property type="entry name" value="Arachidonate 5-lipoxygenase a"/>
    <property type="match status" value="1"/>
</dbReference>
<comment type="pathway">
    <text evidence="2">Lipid metabolism.</text>
</comment>
<dbReference type="InterPro" id="IPR000907">
    <property type="entry name" value="LipOase"/>
</dbReference>
<dbReference type="PANTHER" id="PTHR11771">
    <property type="entry name" value="LIPOXYGENASE"/>
    <property type="match status" value="1"/>
</dbReference>
<evidence type="ECO:0000256" key="9">
    <source>
        <dbReference type="ARBA" id="ARBA00023098"/>
    </source>
</evidence>
<organism evidence="16 17">
    <name type="scientific">Sphenodon punctatus</name>
    <name type="common">Tuatara</name>
    <name type="synonym">Hatteria punctata</name>
    <dbReference type="NCBI Taxonomy" id="8508"/>
    <lineage>
        <taxon>Eukaryota</taxon>
        <taxon>Metazoa</taxon>
        <taxon>Chordata</taxon>
        <taxon>Craniata</taxon>
        <taxon>Vertebrata</taxon>
        <taxon>Euteleostomi</taxon>
        <taxon>Lepidosauria</taxon>
        <taxon>Sphenodontia</taxon>
        <taxon>Sphenodontidae</taxon>
        <taxon>Sphenodon</taxon>
    </lineage>
</organism>
<feature type="binding site" evidence="11">
    <location>
        <position position="15"/>
    </location>
    <ligand>
        <name>Ca(2+)</name>
        <dbReference type="ChEBI" id="CHEBI:29108"/>
        <label>1</label>
    </ligand>
</feature>
<keyword evidence="6" id="KW-0223">Dioxygenase</keyword>
<evidence type="ECO:0000256" key="3">
    <source>
        <dbReference type="ARBA" id="ARBA00009419"/>
    </source>
</evidence>
<feature type="binding site" evidence="11">
    <location>
        <position position="80"/>
    </location>
    <ligand>
        <name>Ca(2+)</name>
        <dbReference type="ChEBI" id="CHEBI:29108"/>
        <label>1</label>
    </ligand>
</feature>
<dbReference type="FunFam" id="1.20.245.10:FF:000001">
    <property type="entry name" value="Arachidonate 5-lipoxygenase a"/>
    <property type="match status" value="1"/>
</dbReference>
<dbReference type="SUPFAM" id="SSF49723">
    <property type="entry name" value="Lipase/lipooxygenase domain (PLAT/LH2 domain)"/>
    <property type="match status" value="1"/>
</dbReference>
<evidence type="ECO:0000256" key="6">
    <source>
        <dbReference type="ARBA" id="ARBA00022964"/>
    </source>
</evidence>
<dbReference type="GO" id="GO:0005737">
    <property type="term" value="C:cytoplasm"/>
    <property type="evidence" value="ECO:0007669"/>
    <property type="project" value="UniProtKB-SubCell"/>
</dbReference>
<keyword evidence="4" id="KW-0963">Cytoplasm</keyword>
<feature type="binding site" evidence="11">
    <location>
        <position position="17"/>
    </location>
    <ligand>
        <name>Ca(2+)</name>
        <dbReference type="ChEBI" id="CHEBI:29108"/>
        <label>1</label>
    </ligand>
</feature>
<dbReference type="InterPro" id="IPR001885">
    <property type="entry name" value="LipOase_mml"/>
</dbReference>
<evidence type="ECO:0000256" key="5">
    <source>
        <dbReference type="ARBA" id="ARBA00022723"/>
    </source>
</evidence>
<sequence>MSRYKVQVATGLFLGSGTANSMSITLVGSRGESDKTLLNRLGKNFAPGTVNKCKVYSNQDLGPINLIRLHKERYLFFPEDNWFCTFVLVTSPQGQIYYFPCYQWLEGFRTLELREGTGNGHVTGLLRLRTWDSSLSLCRWKVYAPGSPRCLDVVTLEEMETNAKYSLAKFTSFLTRNPTALLDNGERLFLSSCLSPEYVTNHWQEDSFFGYQYLNGVHPVFIRKCTEIPANFPVTQEMVAGSLGTSTTLQEALKTGKIFIADYKILEGLQTNVINSQTQHVTASLCLFYQEPSQGDLLPIAIQLTQTPGPESPIFLPSDSEWDWMLAKMWVRNSDFHVHQVVSHLLYTHLLAEVFAMATLRQLPMCHPLYKVRGVIWVEGVTSRMHTIHLTLALDLSDLPGFLLLGTGVGYSGLHPLMERGMQSLTYTTLCLPSDIQARGVNSIPNYCYRDDGMKLWTAIESFVSGIVEYYYKNNDRVQNDTELQAWVAEIFAEAFLGRNSSGAPSSIQTTAELVRFLTMVIFTCSAQHAAVNSAQFDFGAWMPNTPSSMRKPPPTAKGTATLESILETLPEVNTTCNIMIVLWQLSAEPEDKRPLGSFLDSHFVEVAPKRLIKAFQERLAEISMEIKERNKTLRLVYTYMDPPVVENSISI</sequence>
<dbReference type="GO" id="GO:0016702">
    <property type="term" value="F:oxidoreductase activity, acting on single donors with incorporation of molecular oxygen, incorporation of two atoms of oxygen"/>
    <property type="evidence" value="ECO:0007669"/>
    <property type="project" value="InterPro"/>
</dbReference>
<feature type="domain" description="PLAT" evidence="14">
    <location>
        <begin position="2"/>
        <end position="119"/>
    </location>
</feature>
<dbReference type="CDD" id="cd01753">
    <property type="entry name" value="PLAT_LOX"/>
    <property type="match status" value="1"/>
</dbReference>
<dbReference type="AlphaFoldDB" id="A0A8D0LBW7"/>
<accession>A0A8D0LBW7</accession>
<dbReference type="InterPro" id="IPR013819">
    <property type="entry name" value="LipOase_C"/>
</dbReference>
<comment type="similarity">
    <text evidence="3">Belongs to the lipoxygenase family.</text>
</comment>
<dbReference type="Pfam" id="PF01477">
    <property type="entry name" value="PLAT"/>
    <property type="match status" value="1"/>
</dbReference>
<feature type="binding site" evidence="10">
    <location>
        <position position="349"/>
    </location>
    <ligand>
        <name>Fe cation</name>
        <dbReference type="ChEBI" id="CHEBI:24875"/>
        <note>catalytic</note>
    </ligand>
</feature>
<keyword evidence="9" id="KW-0443">Lipid metabolism</keyword>
<evidence type="ECO:0000256" key="7">
    <source>
        <dbReference type="ARBA" id="ARBA00023002"/>
    </source>
</evidence>
<evidence type="ECO:0000313" key="16">
    <source>
        <dbReference type="Ensembl" id="ENSSPUP00000022515.1"/>
    </source>
</evidence>
<dbReference type="Pfam" id="PF00305">
    <property type="entry name" value="Lipoxygenase"/>
    <property type="match status" value="2"/>
</dbReference>
<evidence type="ECO:0000256" key="10">
    <source>
        <dbReference type="PIRSR" id="PIRSR601885-1"/>
    </source>
</evidence>
<keyword evidence="11" id="KW-0106">Calcium</keyword>
<keyword evidence="5 10" id="KW-0479">Metal-binding</keyword>
<evidence type="ECO:0000313" key="17">
    <source>
        <dbReference type="Proteomes" id="UP000694392"/>
    </source>
</evidence>
<feature type="domain" description="Lipoxygenase" evidence="15">
    <location>
        <begin position="202"/>
        <end position="652"/>
    </location>
</feature>
<dbReference type="SMART" id="SM00308">
    <property type="entry name" value="LH2"/>
    <property type="match status" value="1"/>
</dbReference>
<evidence type="ECO:0000256" key="11">
    <source>
        <dbReference type="PIRSR" id="PIRSR601885-2"/>
    </source>
</evidence>
<evidence type="ECO:0000256" key="12">
    <source>
        <dbReference type="PIRSR" id="PIRSR601885-3"/>
    </source>
</evidence>
<dbReference type="PROSITE" id="PS50095">
    <property type="entry name" value="PLAT"/>
    <property type="match status" value="1"/>
</dbReference>
<dbReference type="GeneTree" id="ENSGT00940000156796"/>
<comment type="cofactor">
    <cofactor evidence="10">
        <name>Fe cation</name>
        <dbReference type="ChEBI" id="CHEBI:24875"/>
    </cofactor>
    <text evidence="10">Binds 1 Fe cation per subunit.</text>
</comment>
<feature type="binding site" evidence="10">
    <location>
        <position position="529"/>
    </location>
    <ligand>
        <name>Fe cation</name>
        <dbReference type="ChEBI" id="CHEBI:24875"/>
        <note>catalytic</note>
    </ligand>
</feature>
<feature type="binding site" evidence="10">
    <location>
        <position position="652"/>
    </location>
    <ligand>
        <name>Fe cation</name>
        <dbReference type="ChEBI" id="CHEBI:24875"/>
        <note>catalytic</note>
    </ligand>
</feature>
<dbReference type="Proteomes" id="UP000694392">
    <property type="component" value="Unplaced"/>
</dbReference>
<comment type="caution">
    <text evidence="13">Lacks conserved residue(s) required for the propagation of feature annotation.</text>
</comment>
<keyword evidence="7" id="KW-0560">Oxidoreductase</keyword>
<evidence type="ECO:0000256" key="8">
    <source>
        <dbReference type="ARBA" id="ARBA00023004"/>
    </source>
</evidence>
<evidence type="ECO:0000256" key="2">
    <source>
        <dbReference type="ARBA" id="ARBA00005189"/>
    </source>
</evidence>
<reference evidence="16" key="2">
    <citation type="submission" date="2025-09" db="UniProtKB">
        <authorList>
            <consortium name="Ensembl"/>
        </authorList>
    </citation>
    <scope>IDENTIFICATION</scope>
</reference>
<evidence type="ECO:0000256" key="13">
    <source>
        <dbReference type="PROSITE-ProRule" id="PRU00152"/>
    </source>
</evidence>
<feature type="site" description="Essential for stabilizing binding to COTL1" evidence="12">
    <location>
        <position position="104"/>
    </location>
</feature>
<evidence type="ECO:0000259" key="15">
    <source>
        <dbReference type="PROSITE" id="PS51393"/>
    </source>
</evidence>
<dbReference type="GO" id="GO:0005506">
    <property type="term" value="F:iron ion binding"/>
    <property type="evidence" value="ECO:0007669"/>
    <property type="project" value="InterPro"/>
</dbReference>
<dbReference type="InterPro" id="IPR042062">
    <property type="entry name" value="PLAT_LOX_verte"/>
</dbReference>
<evidence type="ECO:0000259" key="14">
    <source>
        <dbReference type="PROSITE" id="PS50095"/>
    </source>
</evidence>
<dbReference type="Ensembl" id="ENSSPUT00000024007.1">
    <property type="protein sequence ID" value="ENSSPUP00000022515.1"/>
    <property type="gene ID" value="ENSSPUG00000017184.1"/>
</dbReference>
<dbReference type="InterPro" id="IPR001024">
    <property type="entry name" value="PLAT/LH2_dom"/>
</dbReference>
<dbReference type="PROSITE" id="PS51393">
    <property type="entry name" value="LIPOXYGENASE_3"/>
    <property type="match status" value="1"/>
</dbReference>
<comment type="subcellular location">
    <subcellularLocation>
        <location evidence="1">Cytoplasm</location>
    </subcellularLocation>
</comment>
<dbReference type="InterPro" id="IPR036226">
    <property type="entry name" value="LipOase_C_sf"/>
</dbReference>
<dbReference type="PRINTS" id="PR00087">
    <property type="entry name" value="LIPOXYGENASE"/>
</dbReference>
<dbReference type="Gene3D" id="1.20.245.10">
    <property type="entry name" value="Lipoxygenase-1, Domain 5"/>
    <property type="match status" value="1"/>
</dbReference>
<dbReference type="Gene3D" id="3.10.450.60">
    <property type="match status" value="1"/>
</dbReference>
<keyword evidence="17" id="KW-1185">Reference proteome</keyword>
<feature type="binding site" evidence="10">
    <location>
        <position position="344"/>
    </location>
    <ligand>
        <name>Fe cation</name>
        <dbReference type="ChEBI" id="CHEBI:24875"/>
        <note>catalytic</note>
    </ligand>
</feature>
<dbReference type="Gene3D" id="2.60.60.20">
    <property type="entry name" value="PLAT/LH2 domain"/>
    <property type="match status" value="1"/>
</dbReference>